<dbReference type="Gene3D" id="3.90.550.10">
    <property type="entry name" value="Spore Coat Polysaccharide Biosynthesis Protein SpsA, Chain A"/>
    <property type="match status" value="1"/>
</dbReference>
<evidence type="ECO:0000313" key="2">
    <source>
        <dbReference type="Proteomes" id="UP000292781"/>
    </source>
</evidence>
<keyword evidence="1" id="KW-0808">Transferase</keyword>
<dbReference type="RefSeq" id="WP_131311470.1">
    <property type="nucleotide sequence ID" value="NZ_SJFN01000044.1"/>
</dbReference>
<dbReference type="NCBIfam" id="TIGR04282">
    <property type="entry name" value="glyco_like_cofC"/>
    <property type="match status" value="1"/>
</dbReference>
<name>A0A4Q9VF06_9HYPH</name>
<dbReference type="AlphaFoldDB" id="A0A4Q9VF06"/>
<dbReference type="OrthoDB" id="9798250at2"/>
<sequence length="255" mass="26801">MTTAAVAIICKTPEAGKSKTRLSPPLTPAQCAELSACFIRDLAANLADLAADGRVVGHALYTPAGSEARLSRLLPTPFGLVLQSDGDLGARLDAGIRDLLALGHGAAIIVSSDSPTLPRASFAAAVDRLLAEDCVVLCPALDGGYTFIGLSRPHPELFADMPWSTADVHRLTVERARAIGLTVHEVPMWYDVDDRETLAVLRADLAGEPLPFACDGAARMPAPTTAAWLARLDDSATPAFAPAFVATPAERRVAR</sequence>
<accession>A0A4Q9VF06</accession>
<evidence type="ECO:0000313" key="1">
    <source>
        <dbReference type="EMBL" id="TBW33422.1"/>
    </source>
</evidence>
<dbReference type="EMBL" id="SJFN01000044">
    <property type="protein sequence ID" value="TBW33422.1"/>
    <property type="molecule type" value="Genomic_DNA"/>
</dbReference>
<dbReference type="Proteomes" id="UP000292781">
    <property type="component" value="Unassembled WGS sequence"/>
</dbReference>
<dbReference type="InterPro" id="IPR029044">
    <property type="entry name" value="Nucleotide-diphossugar_trans"/>
</dbReference>
<protein>
    <submittedName>
        <fullName evidence="1">Glycosyltransferase</fullName>
    </submittedName>
</protein>
<proteinExistence type="predicted"/>
<dbReference type="PANTHER" id="PTHR36529">
    <property type="entry name" value="SLL1095 PROTEIN"/>
    <property type="match status" value="1"/>
</dbReference>
<organism evidence="1 2">
    <name type="scientific">Siculibacillus lacustris</name>
    <dbReference type="NCBI Taxonomy" id="1549641"/>
    <lineage>
        <taxon>Bacteria</taxon>
        <taxon>Pseudomonadati</taxon>
        <taxon>Pseudomonadota</taxon>
        <taxon>Alphaproteobacteria</taxon>
        <taxon>Hyphomicrobiales</taxon>
        <taxon>Ancalomicrobiaceae</taxon>
        <taxon>Siculibacillus</taxon>
    </lineage>
</organism>
<keyword evidence="2" id="KW-1185">Reference proteome</keyword>
<gene>
    <name evidence="1" type="ORF">EYW49_20365</name>
</gene>
<dbReference type="PANTHER" id="PTHR36529:SF1">
    <property type="entry name" value="GLYCOSYLTRANSFERASE"/>
    <property type="match status" value="1"/>
</dbReference>
<dbReference type="InterPro" id="IPR018641">
    <property type="entry name" value="Trfase_1_rSAM/seldom-assoc"/>
</dbReference>
<dbReference type="SUPFAM" id="SSF53448">
    <property type="entry name" value="Nucleotide-diphospho-sugar transferases"/>
    <property type="match status" value="1"/>
</dbReference>
<reference evidence="1 2" key="1">
    <citation type="submission" date="2019-02" db="EMBL/GenBank/DDBJ databases">
        <title>Siculibacillus lacustris gen. nov., sp. nov., a new rosette-forming bacterium isolated from a freshwater crater lake (Lake St. Ana, Romania).</title>
        <authorList>
            <person name="Felfoldi T."/>
            <person name="Marton Z."/>
            <person name="Szabo A."/>
            <person name="Mentes A."/>
            <person name="Boka K."/>
            <person name="Marialigeti K."/>
            <person name="Mathe I."/>
            <person name="Koncz M."/>
            <person name="Schumann P."/>
            <person name="Toth E."/>
        </authorList>
    </citation>
    <scope>NUCLEOTIDE SEQUENCE [LARGE SCALE GENOMIC DNA]</scope>
    <source>
        <strain evidence="1 2">SA-279</strain>
    </source>
</reference>
<dbReference type="Pfam" id="PF09837">
    <property type="entry name" value="DUF2064"/>
    <property type="match status" value="1"/>
</dbReference>
<comment type="caution">
    <text evidence="1">The sequence shown here is derived from an EMBL/GenBank/DDBJ whole genome shotgun (WGS) entry which is preliminary data.</text>
</comment>
<dbReference type="GO" id="GO:0016740">
    <property type="term" value="F:transferase activity"/>
    <property type="evidence" value="ECO:0007669"/>
    <property type="project" value="UniProtKB-KW"/>
</dbReference>